<evidence type="ECO:0000256" key="5">
    <source>
        <dbReference type="ARBA" id="ARBA00022704"/>
    </source>
</evidence>
<comment type="caution">
    <text evidence="7">The sequence shown here is derived from an EMBL/GenBank/DDBJ whole genome shotgun (WGS) entry which is preliminary data.</text>
</comment>
<dbReference type="InterPro" id="IPR000010">
    <property type="entry name" value="Cystatin_dom"/>
</dbReference>
<comment type="similarity">
    <text evidence="2">Belongs to the cystatin family.</text>
</comment>
<accession>A0AAN7TRF9</accession>
<keyword evidence="8" id="KW-1185">Reference proteome</keyword>
<name>A0AAN7TRF9_9MYCE</name>
<comment type="subcellular location">
    <subcellularLocation>
        <location evidence="1">Cytoplasm</location>
    </subcellularLocation>
</comment>
<dbReference type="PANTHER" id="PTHR11414">
    <property type="entry name" value="CYSTATIN FAMILY MEMBER"/>
    <property type="match status" value="1"/>
</dbReference>
<reference evidence="7 8" key="1">
    <citation type="submission" date="2023-11" db="EMBL/GenBank/DDBJ databases">
        <title>Dfirmibasis_genome.</title>
        <authorList>
            <person name="Edelbroek B."/>
            <person name="Kjellin J."/>
            <person name="Jerlstrom-Hultqvist J."/>
            <person name="Soderbom F."/>
        </authorList>
    </citation>
    <scope>NUCLEOTIDE SEQUENCE [LARGE SCALE GENOMIC DNA]</scope>
    <source>
        <strain evidence="7 8">TNS-C-14</strain>
    </source>
</reference>
<dbReference type="Proteomes" id="UP001344447">
    <property type="component" value="Unassembled WGS sequence"/>
</dbReference>
<evidence type="ECO:0000259" key="6">
    <source>
        <dbReference type="SMART" id="SM00043"/>
    </source>
</evidence>
<dbReference type="GO" id="GO:0004869">
    <property type="term" value="F:cysteine-type endopeptidase inhibitor activity"/>
    <property type="evidence" value="ECO:0007669"/>
    <property type="project" value="UniProtKB-KW"/>
</dbReference>
<dbReference type="Gene3D" id="3.10.450.10">
    <property type="match status" value="1"/>
</dbReference>
<evidence type="ECO:0000256" key="2">
    <source>
        <dbReference type="ARBA" id="ARBA00009403"/>
    </source>
</evidence>
<organism evidence="7 8">
    <name type="scientific">Dictyostelium firmibasis</name>
    <dbReference type="NCBI Taxonomy" id="79012"/>
    <lineage>
        <taxon>Eukaryota</taxon>
        <taxon>Amoebozoa</taxon>
        <taxon>Evosea</taxon>
        <taxon>Eumycetozoa</taxon>
        <taxon>Dictyostelia</taxon>
        <taxon>Dictyosteliales</taxon>
        <taxon>Dictyosteliaceae</taxon>
        <taxon>Dictyostelium</taxon>
    </lineage>
</organism>
<keyword evidence="3" id="KW-0963">Cytoplasm</keyword>
<dbReference type="EMBL" id="JAVFKY010000004">
    <property type="protein sequence ID" value="KAK5577949.1"/>
    <property type="molecule type" value="Genomic_DNA"/>
</dbReference>
<dbReference type="PRINTS" id="PR00295">
    <property type="entry name" value="STEFINA"/>
</dbReference>
<evidence type="ECO:0000313" key="8">
    <source>
        <dbReference type="Proteomes" id="UP001344447"/>
    </source>
</evidence>
<protein>
    <recommendedName>
        <fullName evidence="6">Cystatin domain-containing protein</fullName>
    </recommendedName>
</protein>
<proteinExistence type="inferred from homology"/>
<dbReference type="FunFam" id="3.10.450.10:FF:000001">
    <property type="entry name" value="Cystatin-A"/>
    <property type="match status" value="1"/>
</dbReference>
<dbReference type="SUPFAM" id="SSF54403">
    <property type="entry name" value="Cystatin/monellin"/>
    <property type="match status" value="1"/>
</dbReference>
<dbReference type="SMART" id="SM00043">
    <property type="entry name" value="CY"/>
    <property type="match status" value="1"/>
</dbReference>
<dbReference type="AlphaFoldDB" id="A0AAN7TRF9"/>
<gene>
    <name evidence="7" type="ORF">RB653_002897</name>
</gene>
<dbReference type="PANTHER" id="PTHR11414:SF21">
    <property type="entry name" value="CYSTATIN 14A, TANDEM DUPLICATE 1-RELATED"/>
    <property type="match status" value="1"/>
</dbReference>
<keyword evidence="5" id="KW-0789">Thiol protease inhibitor</keyword>
<dbReference type="Pfam" id="PF00031">
    <property type="entry name" value="Cystatin"/>
    <property type="match status" value="1"/>
</dbReference>
<feature type="domain" description="Cystatin" evidence="6">
    <location>
        <begin position="1"/>
        <end position="94"/>
    </location>
</feature>
<keyword evidence="4" id="KW-0646">Protease inhibitor</keyword>
<evidence type="ECO:0000256" key="4">
    <source>
        <dbReference type="ARBA" id="ARBA00022690"/>
    </source>
</evidence>
<sequence>MTGGISPHPINATPEIQEITNTVKEQLEKKLGTKYSIFQAINYKKQLVNGLNYFIKVKTDDGYDHIRVFEAFKGTPNLVSVQQHKSLEDDISYF</sequence>
<evidence type="ECO:0000256" key="3">
    <source>
        <dbReference type="ARBA" id="ARBA00022490"/>
    </source>
</evidence>
<dbReference type="GO" id="GO:0005829">
    <property type="term" value="C:cytosol"/>
    <property type="evidence" value="ECO:0007669"/>
    <property type="project" value="TreeGrafter"/>
</dbReference>
<dbReference type="CDD" id="cd00042">
    <property type="entry name" value="CY"/>
    <property type="match status" value="1"/>
</dbReference>
<evidence type="ECO:0000313" key="7">
    <source>
        <dbReference type="EMBL" id="KAK5577949.1"/>
    </source>
</evidence>
<dbReference type="InterPro" id="IPR001713">
    <property type="entry name" value="Prot_inh_stefin"/>
</dbReference>
<dbReference type="InterPro" id="IPR046350">
    <property type="entry name" value="Cystatin_sf"/>
</dbReference>
<evidence type="ECO:0000256" key="1">
    <source>
        <dbReference type="ARBA" id="ARBA00004496"/>
    </source>
</evidence>